<gene>
    <name evidence="2" type="ORF">CEUSTIGMA_g8990.t1</name>
</gene>
<sequence>MISTHRLKYLSNNVGSSFVCPRAVCPIALCDVSVRHTSWNQISHIYLRSNAICALPESGEDISDAMRADLERFQRQQPTLDKASVSAPHTSGSSLKETLDKVLIADFFLVLFILAWLTAGVAQSALSGGQSFLLDAWFPLWPMLWQPAIGMLMAGALLSGAAGWLKNMEREKEN</sequence>
<feature type="transmembrane region" description="Helical" evidence="1">
    <location>
        <begin position="102"/>
        <end position="123"/>
    </location>
</feature>
<feature type="transmembrane region" description="Helical" evidence="1">
    <location>
        <begin position="143"/>
        <end position="165"/>
    </location>
</feature>
<accession>A0A250XF82</accession>
<name>A0A250XF82_9CHLO</name>
<organism evidence="2 3">
    <name type="scientific">Chlamydomonas eustigma</name>
    <dbReference type="NCBI Taxonomy" id="1157962"/>
    <lineage>
        <taxon>Eukaryota</taxon>
        <taxon>Viridiplantae</taxon>
        <taxon>Chlorophyta</taxon>
        <taxon>core chlorophytes</taxon>
        <taxon>Chlorophyceae</taxon>
        <taxon>CS clade</taxon>
        <taxon>Chlamydomonadales</taxon>
        <taxon>Chlamydomonadaceae</taxon>
        <taxon>Chlamydomonas</taxon>
    </lineage>
</organism>
<proteinExistence type="predicted"/>
<keyword evidence="1" id="KW-0812">Transmembrane</keyword>
<evidence type="ECO:0000313" key="2">
    <source>
        <dbReference type="EMBL" id="GAX81562.1"/>
    </source>
</evidence>
<keyword evidence="3" id="KW-1185">Reference proteome</keyword>
<reference evidence="2 3" key="1">
    <citation type="submission" date="2017-08" db="EMBL/GenBank/DDBJ databases">
        <title>Acidophilic green algal genome provides insights into adaptation to an acidic environment.</title>
        <authorList>
            <person name="Hirooka S."/>
            <person name="Hirose Y."/>
            <person name="Kanesaki Y."/>
            <person name="Higuchi S."/>
            <person name="Fujiwara T."/>
            <person name="Onuma R."/>
            <person name="Era A."/>
            <person name="Ohbayashi R."/>
            <person name="Uzuka A."/>
            <person name="Nozaki H."/>
            <person name="Yoshikawa H."/>
            <person name="Miyagishima S.Y."/>
        </authorList>
    </citation>
    <scope>NUCLEOTIDE SEQUENCE [LARGE SCALE GENOMIC DNA]</scope>
    <source>
        <strain evidence="2 3">NIES-2499</strain>
    </source>
</reference>
<keyword evidence="1" id="KW-1133">Transmembrane helix</keyword>
<dbReference type="AlphaFoldDB" id="A0A250XF82"/>
<comment type="caution">
    <text evidence="2">The sequence shown here is derived from an EMBL/GenBank/DDBJ whole genome shotgun (WGS) entry which is preliminary data.</text>
</comment>
<dbReference type="OrthoDB" id="530005at2759"/>
<dbReference type="Proteomes" id="UP000232323">
    <property type="component" value="Unassembled WGS sequence"/>
</dbReference>
<evidence type="ECO:0000256" key="1">
    <source>
        <dbReference type="SAM" id="Phobius"/>
    </source>
</evidence>
<keyword evidence="1" id="KW-0472">Membrane</keyword>
<evidence type="ECO:0000313" key="3">
    <source>
        <dbReference type="Proteomes" id="UP000232323"/>
    </source>
</evidence>
<dbReference type="EMBL" id="BEGY01000067">
    <property type="protein sequence ID" value="GAX81562.1"/>
    <property type="molecule type" value="Genomic_DNA"/>
</dbReference>
<protein>
    <submittedName>
        <fullName evidence="2">Uncharacterized protein</fullName>
    </submittedName>
</protein>